<dbReference type="PANTHER" id="PTHR21402:SF10">
    <property type="entry name" value="U11_U12 SMALL NUCLEAR RIBONUCLEOPROTEIN 48 KDA PROTEIN"/>
    <property type="match status" value="1"/>
</dbReference>
<feature type="domain" description="CHHC U11-48K-type" evidence="5">
    <location>
        <begin position="60"/>
        <end position="87"/>
    </location>
</feature>
<feature type="region of interest" description="Disordered" evidence="4">
    <location>
        <begin position="479"/>
        <end position="690"/>
    </location>
</feature>
<keyword evidence="3" id="KW-0862">Zinc</keyword>
<feature type="compositionally biased region" description="Basic and acidic residues" evidence="4">
    <location>
        <begin position="595"/>
        <end position="638"/>
    </location>
</feature>
<evidence type="ECO:0000256" key="4">
    <source>
        <dbReference type="SAM" id="MobiDB-lite"/>
    </source>
</evidence>
<reference evidence="6 7" key="1">
    <citation type="submission" date="2024-12" db="EMBL/GenBank/DDBJ databases">
        <title>The unique morphological basis and parallel evolutionary history of personate flowers in Penstemon.</title>
        <authorList>
            <person name="Depatie T.H."/>
            <person name="Wessinger C.A."/>
        </authorList>
    </citation>
    <scope>NUCLEOTIDE SEQUENCE [LARGE SCALE GENOMIC DNA]</scope>
    <source>
        <strain evidence="6">WTNN_2</strain>
        <tissue evidence="6">Leaf</tissue>
    </source>
</reference>
<dbReference type="Pfam" id="PF05253">
    <property type="entry name" value="zf-U11-48K"/>
    <property type="match status" value="1"/>
</dbReference>
<dbReference type="Proteomes" id="UP001634393">
    <property type="component" value="Unassembled WGS sequence"/>
</dbReference>
<keyword evidence="2" id="KW-0863">Zinc-finger</keyword>
<feature type="compositionally biased region" description="Basic and acidic residues" evidence="4">
    <location>
        <begin position="647"/>
        <end position="660"/>
    </location>
</feature>
<evidence type="ECO:0000256" key="3">
    <source>
        <dbReference type="ARBA" id="ARBA00022833"/>
    </source>
</evidence>
<dbReference type="PROSITE" id="PS51800">
    <property type="entry name" value="ZF_CHHC_U11_48K"/>
    <property type="match status" value="1"/>
</dbReference>
<gene>
    <name evidence="6" type="ORF">ACJIZ3_022969</name>
</gene>
<feature type="compositionally biased region" description="Basic and acidic residues" evidence="4">
    <location>
        <begin position="672"/>
        <end position="690"/>
    </location>
</feature>
<accession>A0ABD3TQ26</accession>
<dbReference type="PANTHER" id="PTHR21402">
    <property type="entry name" value="GAMETOCYTE SPECIFIC FACTOR 1-RELATED"/>
    <property type="match status" value="1"/>
</dbReference>
<dbReference type="InterPro" id="IPR022776">
    <property type="entry name" value="TRM13/UPF0224_CHHC_Znf_dom"/>
</dbReference>
<feature type="compositionally biased region" description="Polar residues" evidence="4">
    <location>
        <begin position="583"/>
        <end position="592"/>
    </location>
</feature>
<sequence>MNLPPPPPPPPAATSPHFHHLPDLHTAISTLTSLLDLSTSSLHSLPTLTPTPTSTSTPPLLPCPFNPNHKLPPPSLFSHYLNCPSPLSLPPPHYPHTLHSTTTPPTSTSSSSFSLENYIDYNTPNNFFYQNCPAPVTTPIQPPPLLTLPRVLYLECSQFNKDRVTIGFPVKFIRFLPSEIWAIRSEIETWGGGGFSIRILRAILRLRDCEFTRLCDWVVASSPKYGVIIDYAMRDHVLLLVRLCLKAIVREAFGLVGFIFDGEGMKMEENVLSSELNTRNFECPVLGEVLKWLGLQLGVLYGEVHGKFFAVDVLKECIVEAASSASLFSLEGKDIDADKVECETVGGSVVSVSQVAAAVAALHERSMIEGKIRALREARPLPAYQRNVEHTYVSKIAEEERQKRPNYKPIIEHDGLLWLRSRNQETNKIKTREELIAEERDYKRRRMSYRGKKLKRSTVEVMRDIIEEYMEEARRFGGVESEASVSDNLHKHKSDTGISGSKRNPEISEENEGHLHDYRKGRSTHDDSENSDHELQDFNRNVRRARQDKDEFLKNRNGSQSGSHSREQHSIHKRDVDEASREGFSQRSQRSGSKLHKENYYETKRYEREHISRKRERDERDRNSFERDRDKNNKEHRDRGRSKTHRYSRERDEDDKEHRNTQRSKTNRNNSSRHEKYNEFVDRYDPAVSS</sequence>
<dbReference type="EMBL" id="JBJXBP010000003">
    <property type="protein sequence ID" value="KAL3838378.1"/>
    <property type="molecule type" value="Genomic_DNA"/>
</dbReference>
<evidence type="ECO:0000256" key="2">
    <source>
        <dbReference type="ARBA" id="ARBA00022771"/>
    </source>
</evidence>
<comment type="caution">
    <text evidence="6">The sequence shown here is derived from an EMBL/GenBank/DDBJ whole genome shotgun (WGS) entry which is preliminary data.</text>
</comment>
<evidence type="ECO:0000256" key="1">
    <source>
        <dbReference type="ARBA" id="ARBA00022723"/>
    </source>
</evidence>
<dbReference type="InterPro" id="IPR051591">
    <property type="entry name" value="UPF0224_FAM112_RNA_Proc"/>
</dbReference>
<name>A0ABD3TQ26_9LAMI</name>
<feature type="compositionally biased region" description="Basic and acidic residues" evidence="4">
    <location>
        <begin position="545"/>
        <end position="554"/>
    </location>
</feature>
<keyword evidence="7" id="KW-1185">Reference proteome</keyword>
<evidence type="ECO:0000259" key="5">
    <source>
        <dbReference type="PROSITE" id="PS51800"/>
    </source>
</evidence>
<organism evidence="6 7">
    <name type="scientific">Penstemon smallii</name>
    <dbReference type="NCBI Taxonomy" id="265156"/>
    <lineage>
        <taxon>Eukaryota</taxon>
        <taxon>Viridiplantae</taxon>
        <taxon>Streptophyta</taxon>
        <taxon>Embryophyta</taxon>
        <taxon>Tracheophyta</taxon>
        <taxon>Spermatophyta</taxon>
        <taxon>Magnoliopsida</taxon>
        <taxon>eudicotyledons</taxon>
        <taxon>Gunneridae</taxon>
        <taxon>Pentapetalae</taxon>
        <taxon>asterids</taxon>
        <taxon>lamiids</taxon>
        <taxon>Lamiales</taxon>
        <taxon>Plantaginaceae</taxon>
        <taxon>Cheloneae</taxon>
        <taxon>Penstemon</taxon>
    </lineage>
</organism>
<feature type="compositionally biased region" description="Basic and acidic residues" evidence="4">
    <location>
        <begin position="503"/>
        <end position="537"/>
    </location>
</feature>
<protein>
    <recommendedName>
        <fullName evidence="5">CHHC U11-48K-type domain-containing protein</fullName>
    </recommendedName>
</protein>
<feature type="compositionally biased region" description="Basic and acidic residues" evidence="4">
    <location>
        <begin position="564"/>
        <end position="581"/>
    </location>
</feature>
<dbReference type="GO" id="GO:0008270">
    <property type="term" value="F:zinc ion binding"/>
    <property type="evidence" value="ECO:0007669"/>
    <property type="project" value="UniProtKB-KW"/>
</dbReference>
<evidence type="ECO:0000313" key="7">
    <source>
        <dbReference type="Proteomes" id="UP001634393"/>
    </source>
</evidence>
<evidence type="ECO:0000313" key="6">
    <source>
        <dbReference type="EMBL" id="KAL3838378.1"/>
    </source>
</evidence>
<dbReference type="AlphaFoldDB" id="A0ABD3TQ26"/>
<keyword evidence="1" id="KW-0479">Metal-binding</keyword>
<proteinExistence type="predicted"/>